<feature type="active site" evidence="9">
    <location>
        <position position="137"/>
    </location>
</feature>
<dbReference type="GO" id="GO:0004190">
    <property type="term" value="F:aspartic-type endopeptidase activity"/>
    <property type="evidence" value="ECO:0007669"/>
    <property type="project" value="UniProtKB-EC"/>
</dbReference>
<evidence type="ECO:0000256" key="9">
    <source>
        <dbReference type="HAMAP-Rule" id="MF_00161"/>
    </source>
</evidence>
<evidence type="ECO:0000313" key="12">
    <source>
        <dbReference type="Proteomes" id="UP001226577"/>
    </source>
</evidence>
<dbReference type="EMBL" id="JAUSRE010000027">
    <property type="protein sequence ID" value="MDP9890388.1"/>
    <property type="molecule type" value="Genomic_DNA"/>
</dbReference>
<dbReference type="NCBIfam" id="TIGR00077">
    <property type="entry name" value="lspA"/>
    <property type="match status" value="1"/>
</dbReference>
<comment type="pathway">
    <text evidence="9">Protein modification; lipoprotein biosynthesis (signal peptide cleavage).</text>
</comment>
<comment type="caution">
    <text evidence="9">Lacks conserved residue(s) required for the propagation of feature annotation.</text>
</comment>
<comment type="caution">
    <text evidence="11">The sequence shown here is derived from an EMBL/GenBank/DDBJ whole genome shotgun (WGS) entry which is preliminary data.</text>
</comment>
<evidence type="ECO:0000256" key="5">
    <source>
        <dbReference type="ARBA" id="ARBA00022750"/>
    </source>
</evidence>
<dbReference type="Proteomes" id="UP001226577">
    <property type="component" value="Unassembled WGS sequence"/>
</dbReference>
<keyword evidence="2 9" id="KW-1003">Cell membrane</keyword>
<dbReference type="PRINTS" id="PR00781">
    <property type="entry name" value="LIPOSIGPTASE"/>
</dbReference>
<evidence type="ECO:0000256" key="10">
    <source>
        <dbReference type="RuleBase" id="RU004181"/>
    </source>
</evidence>
<evidence type="ECO:0000256" key="3">
    <source>
        <dbReference type="ARBA" id="ARBA00022670"/>
    </source>
</evidence>
<organism evidence="11 12">
    <name type="scientific">Pseudarthrobacter enclensis</name>
    <dbReference type="NCBI Taxonomy" id="993070"/>
    <lineage>
        <taxon>Bacteria</taxon>
        <taxon>Bacillati</taxon>
        <taxon>Actinomycetota</taxon>
        <taxon>Actinomycetes</taxon>
        <taxon>Micrococcales</taxon>
        <taxon>Micrococcaceae</taxon>
        <taxon>Pseudarthrobacter</taxon>
    </lineage>
</organism>
<reference evidence="11 12" key="1">
    <citation type="submission" date="2023-07" db="EMBL/GenBank/DDBJ databases">
        <title>Sorghum-associated microbial communities from plants grown in Nebraska, USA.</title>
        <authorList>
            <person name="Schachtman D."/>
        </authorList>
    </citation>
    <scope>NUCLEOTIDE SEQUENCE [LARGE SCALE GENOMIC DNA]</scope>
    <source>
        <strain evidence="11 12">CC222</strain>
    </source>
</reference>
<evidence type="ECO:0000256" key="7">
    <source>
        <dbReference type="ARBA" id="ARBA00022989"/>
    </source>
</evidence>
<proteinExistence type="inferred from homology"/>
<comment type="function">
    <text evidence="9">This protein specifically catalyzes the removal of signal peptides from prolipoproteins.</text>
</comment>
<comment type="catalytic activity">
    <reaction evidence="9">
        <text>Release of signal peptides from bacterial membrane prolipoproteins. Hydrolyzes -Xaa-Yaa-Zaa-|-(S,diacylglyceryl)Cys-, in which Xaa is hydrophobic (preferably Leu), and Yaa (Ala or Ser) and Zaa (Gly or Ala) have small, neutral side chains.</text>
        <dbReference type="EC" id="3.4.23.36"/>
    </reaction>
</comment>
<keyword evidence="5 9" id="KW-0064">Aspartyl protease</keyword>
<evidence type="ECO:0000256" key="1">
    <source>
        <dbReference type="ARBA" id="ARBA00006139"/>
    </source>
</evidence>
<feature type="transmembrane region" description="Helical" evidence="9">
    <location>
        <begin position="147"/>
        <end position="167"/>
    </location>
</feature>
<keyword evidence="6 9" id="KW-0378">Hydrolase</keyword>
<dbReference type="HAMAP" id="MF_00161">
    <property type="entry name" value="LspA"/>
    <property type="match status" value="1"/>
</dbReference>
<evidence type="ECO:0000256" key="6">
    <source>
        <dbReference type="ARBA" id="ARBA00022801"/>
    </source>
</evidence>
<dbReference type="Pfam" id="PF01252">
    <property type="entry name" value="Peptidase_A8"/>
    <property type="match status" value="1"/>
</dbReference>
<feature type="transmembrane region" description="Helical" evidence="9">
    <location>
        <begin position="109"/>
        <end position="127"/>
    </location>
</feature>
<keyword evidence="7 9" id="KW-1133">Transmembrane helix</keyword>
<dbReference type="NCBIfam" id="NF011362">
    <property type="entry name" value="PRK14781.1"/>
    <property type="match status" value="1"/>
</dbReference>
<keyword evidence="8 9" id="KW-0472">Membrane</keyword>
<sequence>MSVPSPADPADPARTPPIGAKAWRVKIGLLVSAAVLGVADLVIKALAEELLSNGATVDLGLVNLKLLYNTGVAFSLGANLAPWLVIAATAIIVLAMAWYAVSTAPAMPALSRAGAAMVVGGGAGNLVDRMDGRGVVDYLHSGWFPTFNLADVFVTVGVGLYVLGSLLGSREQEKA</sequence>
<gene>
    <name evidence="9" type="primary">lspA</name>
    <name evidence="11" type="ORF">J2X98_004002</name>
</gene>
<feature type="transmembrane region" description="Helical" evidence="9">
    <location>
        <begin position="80"/>
        <end position="102"/>
    </location>
</feature>
<dbReference type="InterPro" id="IPR001872">
    <property type="entry name" value="Peptidase_A8"/>
</dbReference>
<comment type="subcellular location">
    <subcellularLocation>
        <location evidence="9">Cell membrane</location>
        <topology evidence="9">Multi-pass membrane protein</topology>
    </subcellularLocation>
</comment>
<keyword evidence="4 9" id="KW-0812">Transmembrane</keyword>
<name>A0ABT9RYQ6_9MICC</name>
<dbReference type="PANTHER" id="PTHR33695:SF1">
    <property type="entry name" value="LIPOPROTEIN SIGNAL PEPTIDASE"/>
    <property type="match status" value="1"/>
</dbReference>
<accession>A0ABT9RYQ6</accession>
<evidence type="ECO:0000313" key="11">
    <source>
        <dbReference type="EMBL" id="MDP9890388.1"/>
    </source>
</evidence>
<keyword evidence="12" id="KW-1185">Reference proteome</keyword>
<comment type="similarity">
    <text evidence="1 9 10">Belongs to the peptidase A8 family.</text>
</comment>
<dbReference type="PANTHER" id="PTHR33695">
    <property type="entry name" value="LIPOPROTEIN SIGNAL PEPTIDASE"/>
    <property type="match status" value="1"/>
</dbReference>
<keyword evidence="3 9" id="KW-0645">Protease</keyword>
<protein>
    <recommendedName>
        <fullName evidence="9">Lipoprotein signal peptidase</fullName>
        <ecNumber evidence="9">3.4.23.36</ecNumber>
    </recommendedName>
    <alternativeName>
        <fullName evidence="9">Prolipoprotein signal peptidase</fullName>
    </alternativeName>
    <alternativeName>
        <fullName evidence="9">Signal peptidase II</fullName>
        <shortName evidence="9">SPase II</shortName>
    </alternativeName>
</protein>
<evidence type="ECO:0000256" key="4">
    <source>
        <dbReference type="ARBA" id="ARBA00022692"/>
    </source>
</evidence>
<feature type="active site" evidence="9">
    <location>
        <position position="151"/>
    </location>
</feature>
<evidence type="ECO:0000256" key="2">
    <source>
        <dbReference type="ARBA" id="ARBA00022475"/>
    </source>
</evidence>
<dbReference type="EC" id="3.4.23.36" evidence="9"/>
<evidence type="ECO:0000256" key="8">
    <source>
        <dbReference type="ARBA" id="ARBA00023136"/>
    </source>
</evidence>